<keyword evidence="2" id="KW-0812">Transmembrane</keyword>
<dbReference type="CDD" id="cd06186">
    <property type="entry name" value="NOX_Duox_like_FAD_NADP"/>
    <property type="match status" value="1"/>
</dbReference>
<evidence type="ECO:0000256" key="2">
    <source>
        <dbReference type="SAM" id="Phobius"/>
    </source>
</evidence>
<protein>
    <submittedName>
        <fullName evidence="4">NADPH oxidase</fullName>
        <ecNumber evidence="4">1.6.3.-</ecNumber>
    </submittedName>
</protein>
<organism evidence="4 5">
    <name type="scientific">Skeletonema marinoi</name>
    <dbReference type="NCBI Taxonomy" id="267567"/>
    <lineage>
        <taxon>Eukaryota</taxon>
        <taxon>Sar</taxon>
        <taxon>Stramenopiles</taxon>
        <taxon>Ochrophyta</taxon>
        <taxon>Bacillariophyta</taxon>
        <taxon>Coscinodiscophyceae</taxon>
        <taxon>Thalassiosirophycidae</taxon>
        <taxon>Thalassiosirales</taxon>
        <taxon>Skeletonemataceae</taxon>
        <taxon>Skeletonema</taxon>
        <taxon>Skeletonema marinoi-dohrnii complex</taxon>
    </lineage>
</organism>
<keyword evidence="2" id="KW-1133">Transmembrane helix</keyword>
<evidence type="ECO:0000313" key="4">
    <source>
        <dbReference type="EMBL" id="KAK1733690.1"/>
    </source>
</evidence>
<keyword evidence="1 4" id="KW-0560">Oxidoreductase</keyword>
<feature type="transmembrane region" description="Helical" evidence="2">
    <location>
        <begin position="145"/>
        <end position="167"/>
    </location>
</feature>
<dbReference type="PANTHER" id="PTHR11972">
    <property type="entry name" value="NADPH OXIDASE"/>
    <property type="match status" value="1"/>
</dbReference>
<evidence type="ECO:0000313" key="5">
    <source>
        <dbReference type="Proteomes" id="UP001224775"/>
    </source>
</evidence>
<dbReference type="SUPFAM" id="SSF52343">
    <property type="entry name" value="Ferredoxin reductase-like, C-terminal NADP-linked domain"/>
    <property type="match status" value="1"/>
</dbReference>
<accession>A0AAD8XUL5</accession>
<sequence length="673" mass="75937">MSLSTRTSRAERDHAELYEKNGSSRVKWWHAIFFFSGIGALACLCQLFLPYPHGLMMTSTQIAEVGIASGCEGGLERCICPRATICATDTLSIILLALARCSAFFDYPLYMMMFLSKCHNINNVCRRTVLREWIDFGDMHKVHRLFGIIVGIETMFHSFLHMLRWGLNADIDLLWRTTTGISGLAAFMITPLICWPMVVPAIKERLAFEVRKGLHYLSIVWAITLLFHSKSRIYYLVGIPSLVYLVDYLFGYFGRNSLIENAFFERYGENGVALHFQNPPNWDKKPKTSYVYVMCPWISKYQWHAFTIFPEPTKEDHTMLCIESSGDWTKELHRKIKVPCLRPLYVLGPYKSPFSDAAVTTSNAIAVASGIGITPTLSLVLNYADKKRINVVWVCRDPGLVEYILHKFDIGAITKKSYALIFYTGTRELALPKDLPTNIFIFSGRPHLEHTITGIVTVIHSGDGLPEEMFEAQKKFANAPFDQRMKVALCRVVEIYGKDEMFEYAVEETEKEITAAAVSKDPVSESGGTVDTAPLVLETVPVRPSLSSSSCLPSIVPKGQVSLKGLDSMIYKFLGGIGSTHAVILRLSFMRLTAMDQDSLTEMSLMTLSELSRRKEIFQNSRVLSESYLEPWKEVKCGGEEQLLVLLITRCRCTIQPATFLETHIQLITCVTC</sequence>
<comment type="caution">
    <text evidence="4">The sequence shown here is derived from an EMBL/GenBank/DDBJ whole genome shotgun (WGS) entry which is preliminary data.</text>
</comment>
<dbReference type="InterPro" id="IPR050369">
    <property type="entry name" value="RBOH/FRE"/>
</dbReference>
<reference evidence="4" key="1">
    <citation type="submission" date="2023-06" db="EMBL/GenBank/DDBJ databases">
        <title>Survivors Of The Sea: Transcriptome response of Skeletonema marinoi to long-term dormancy.</title>
        <authorList>
            <person name="Pinder M.I.M."/>
            <person name="Kourtchenko O."/>
            <person name="Robertson E.K."/>
            <person name="Larsson T."/>
            <person name="Maumus F."/>
            <person name="Osuna-Cruz C.M."/>
            <person name="Vancaester E."/>
            <person name="Stenow R."/>
            <person name="Vandepoele K."/>
            <person name="Ploug H."/>
            <person name="Bruchert V."/>
            <person name="Godhe A."/>
            <person name="Topel M."/>
        </authorList>
    </citation>
    <scope>NUCLEOTIDE SEQUENCE</scope>
    <source>
        <strain evidence="4">R05AC</strain>
    </source>
</reference>
<dbReference type="GO" id="GO:0016491">
    <property type="term" value="F:oxidoreductase activity"/>
    <property type="evidence" value="ECO:0007669"/>
    <property type="project" value="UniProtKB-KW"/>
</dbReference>
<proteinExistence type="predicted"/>
<dbReference type="EMBL" id="JATAAI010000045">
    <property type="protein sequence ID" value="KAK1733690.1"/>
    <property type="molecule type" value="Genomic_DNA"/>
</dbReference>
<evidence type="ECO:0000256" key="1">
    <source>
        <dbReference type="ARBA" id="ARBA00023002"/>
    </source>
</evidence>
<keyword evidence="2" id="KW-0472">Membrane</keyword>
<dbReference type="Pfam" id="PF08022">
    <property type="entry name" value="FAD_binding_8"/>
    <property type="match status" value="1"/>
</dbReference>
<feature type="transmembrane region" description="Helical" evidence="2">
    <location>
        <begin position="173"/>
        <end position="198"/>
    </location>
</feature>
<name>A0AAD8XUL5_9STRA</name>
<dbReference type="EC" id="1.6.3.-" evidence="4"/>
<dbReference type="AlphaFoldDB" id="A0AAD8XUL5"/>
<feature type="transmembrane region" description="Helical" evidence="2">
    <location>
        <begin position="28"/>
        <end position="49"/>
    </location>
</feature>
<feature type="transmembrane region" description="Helical" evidence="2">
    <location>
        <begin position="91"/>
        <end position="110"/>
    </location>
</feature>
<dbReference type="Gene3D" id="3.40.50.80">
    <property type="entry name" value="Nucleotide-binding domain of ferredoxin-NADP reductase (FNR) module"/>
    <property type="match status" value="1"/>
</dbReference>
<gene>
    <name evidence="4" type="ORF">QTG54_015545</name>
</gene>
<dbReference type="InterPro" id="IPR013112">
    <property type="entry name" value="FAD-bd_8"/>
</dbReference>
<dbReference type="PANTHER" id="PTHR11972:SF153">
    <property type="entry name" value="SUPEROXIDE-GENERATING NADPH OXIDASE HEAVY CHAIN SUBUNIT A"/>
    <property type="match status" value="1"/>
</dbReference>
<dbReference type="Proteomes" id="UP001224775">
    <property type="component" value="Unassembled WGS sequence"/>
</dbReference>
<dbReference type="InterPro" id="IPR039261">
    <property type="entry name" value="FNR_nucleotide-bd"/>
</dbReference>
<feature type="transmembrane region" description="Helical" evidence="2">
    <location>
        <begin position="233"/>
        <end position="253"/>
    </location>
</feature>
<dbReference type="GO" id="GO:0005886">
    <property type="term" value="C:plasma membrane"/>
    <property type="evidence" value="ECO:0007669"/>
    <property type="project" value="TreeGrafter"/>
</dbReference>
<evidence type="ECO:0000259" key="3">
    <source>
        <dbReference type="Pfam" id="PF08022"/>
    </source>
</evidence>
<feature type="domain" description="FAD-binding 8" evidence="3">
    <location>
        <begin position="266"/>
        <end position="338"/>
    </location>
</feature>
<keyword evidence="5" id="KW-1185">Reference proteome</keyword>